<feature type="signal peptide" evidence="6">
    <location>
        <begin position="1"/>
        <end position="19"/>
    </location>
</feature>
<keyword evidence="5 6" id="KW-0732">Signal</keyword>
<name>C6G4F3_9DIPT</name>
<keyword evidence="4" id="KW-0800">Toxin</keyword>
<dbReference type="CDD" id="cd23992">
    <property type="entry name" value="PBP_GOBP"/>
    <property type="match status" value="1"/>
</dbReference>
<evidence type="ECO:0000313" key="7">
    <source>
        <dbReference type="EMBL" id="ACS93522.1"/>
    </source>
</evidence>
<organism evidence="7">
    <name type="scientific">Phlebotomus arabicus</name>
    <dbReference type="NCBI Taxonomy" id="578135"/>
    <lineage>
        <taxon>Eukaryota</taxon>
        <taxon>Metazoa</taxon>
        <taxon>Ecdysozoa</taxon>
        <taxon>Arthropoda</taxon>
        <taxon>Hexapoda</taxon>
        <taxon>Insecta</taxon>
        <taxon>Pterygota</taxon>
        <taxon>Neoptera</taxon>
        <taxon>Endopterygota</taxon>
        <taxon>Diptera</taxon>
        <taxon>Nematocera</taxon>
        <taxon>Psychodoidea</taxon>
        <taxon>Psychodidae</taxon>
        <taxon>Phlebotomus</taxon>
        <taxon>Adlerius</taxon>
    </lineage>
</organism>
<evidence type="ECO:0000256" key="4">
    <source>
        <dbReference type="ARBA" id="ARBA00022656"/>
    </source>
</evidence>
<dbReference type="GO" id="GO:0005615">
    <property type="term" value="C:extracellular space"/>
    <property type="evidence" value="ECO:0007669"/>
    <property type="project" value="TreeGrafter"/>
</dbReference>
<accession>C6G4F3</accession>
<dbReference type="GO" id="GO:0005549">
    <property type="term" value="F:odorant binding"/>
    <property type="evidence" value="ECO:0007669"/>
    <property type="project" value="InterPro"/>
</dbReference>
<evidence type="ECO:0000256" key="5">
    <source>
        <dbReference type="ARBA" id="ARBA00022729"/>
    </source>
</evidence>
<dbReference type="InterPro" id="IPR006170">
    <property type="entry name" value="PBP/GOBP"/>
</dbReference>
<dbReference type="GO" id="GO:0090729">
    <property type="term" value="F:toxin activity"/>
    <property type="evidence" value="ECO:0007669"/>
    <property type="project" value="UniProtKB-KW"/>
</dbReference>
<dbReference type="PANTHER" id="PTHR11857:SF43">
    <property type="entry name" value="GEO07291P1-RELATED"/>
    <property type="match status" value="1"/>
</dbReference>
<proteinExistence type="evidence at transcript level"/>
<evidence type="ECO:0000256" key="3">
    <source>
        <dbReference type="ARBA" id="ARBA00022525"/>
    </source>
</evidence>
<feature type="chain" id="PRO_5002963756" evidence="6">
    <location>
        <begin position="20"/>
        <end position="251"/>
    </location>
</feature>
<dbReference type="AlphaFoldDB" id="C6G4F3"/>
<comment type="similarity">
    <text evidence="2">Belongs to the PBP/GOBP family.</text>
</comment>
<dbReference type="SUPFAM" id="SSF47565">
    <property type="entry name" value="Insect pheromone/odorant-binding proteins"/>
    <property type="match status" value="1"/>
</dbReference>
<dbReference type="PANTHER" id="PTHR11857">
    <property type="entry name" value="ODORANT BINDING PROTEIN-RELATED"/>
    <property type="match status" value="1"/>
</dbReference>
<dbReference type="Pfam" id="PF01395">
    <property type="entry name" value="PBP_GOBP"/>
    <property type="match status" value="1"/>
</dbReference>
<keyword evidence="3" id="KW-0964">Secreted</keyword>
<dbReference type="SMART" id="SM00708">
    <property type="entry name" value="PhBP"/>
    <property type="match status" value="1"/>
</dbReference>
<protein>
    <submittedName>
        <fullName evidence="7">D7-related salivary protein C</fullName>
    </submittedName>
</protein>
<dbReference type="EMBL" id="FJ538109">
    <property type="protein sequence ID" value="ACS93522.1"/>
    <property type="molecule type" value="mRNA"/>
</dbReference>
<dbReference type="GO" id="GO:0007608">
    <property type="term" value="P:sensory perception of smell"/>
    <property type="evidence" value="ECO:0007669"/>
    <property type="project" value="TreeGrafter"/>
</dbReference>
<evidence type="ECO:0000256" key="6">
    <source>
        <dbReference type="SAM" id="SignalP"/>
    </source>
</evidence>
<evidence type="ECO:0000256" key="1">
    <source>
        <dbReference type="ARBA" id="ARBA00004613"/>
    </source>
</evidence>
<evidence type="ECO:0000256" key="2">
    <source>
        <dbReference type="ARBA" id="ARBA00008098"/>
    </source>
</evidence>
<dbReference type="InterPro" id="IPR036728">
    <property type="entry name" value="PBP_GOBP_sf"/>
</dbReference>
<comment type="subcellular location">
    <subcellularLocation>
        <location evidence="1">Secreted</location>
    </subcellularLocation>
</comment>
<sequence>MNNLLKIVILISLSEIGYAWQYPRNADQTLWAFRSCQKEKYDQELVNKWKKFELPDHPQTHCFIKCVWTHLGMYDEKAQAIRVDKVTQQFKDLNLKAPAEISKLGGPTNGNCATIYGKTMNFLNSRMTEFRIAFYGTVEGSNKWFSAHPETKPKLTKISAFCKGREGGKEGTCKHACSMYYYRLVDEDNLVIPFRKLSGFKEADLKKCRDKASSKSGCKVADKIYNCLNTINPDGLKEALRTFDEQSATMY</sequence>
<dbReference type="Gene3D" id="1.10.238.20">
    <property type="entry name" value="Pheromone/general odorant binding protein domain"/>
    <property type="match status" value="1"/>
</dbReference>
<reference evidence="7" key="1">
    <citation type="journal article" date="2009" name="BMC Genomics">
        <title>Analysis of salivary transcripts and antigens of the sand fly Phlebotomus arabicus.</title>
        <authorList>
            <person name="Hostomska J."/>
            <person name="Volfova V."/>
            <person name="Mu J."/>
            <person name="Garfield M."/>
            <person name="Rohousova I."/>
            <person name="Volf P."/>
            <person name="Valenzuela J.G."/>
            <person name="Jochim R.C."/>
        </authorList>
    </citation>
    <scope>NUCLEOTIDE SEQUENCE</scope>
    <source>
        <tissue evidence="7">Salivary gland</tissue>
    </source>
</reference>